<reference evidence="2" key="2">
    <citation type="submission" date="2019-10" db="EMBL/GenBank/DDBJ databases">
        <title>A de novo genome assembly of a pear dwarfing rootstock.</title>
        <authorList>
            <person name="Wang F."/>
            <person name="Wang J."/>
            <person name="Li S."/>
            <person name="Zhang Y."/>
            <person name="Fang M."/>
            <person name="Ma L."/>
            <person name="Zhao Y."/>
            <person name="Jiang S."/>
        </authorList>
    </citation>
    <scope>NUCLEOTIDE SEQUENCE [LARGE SCALE GENOMIC DNA]</scope>
</reference>
<accession>A0A5N5G4X1</accession>
<protein>
    <submittedName>
        <fullName evidence="1">F-box/LRR-repeat protein 3</fullName>
    </submittedName>
</protein>
<dbReference type="Proteomes" id="UP000327157">
    <property type="component" value="Chromosome 14"/>
</dbReference>
<gene>
    <name evidence="1" type="ORF">D8674_011938</name>
</gene>
<sequence length="113" mass="12323">MFRATCIVSPVTLALADSLEKLPTLQSIKLDGCLVTCAQWLCSLPVLNGDGGAPSSVSSRLALPQVRYSGHLDQNQRRASLTAVKRLAGLQTRRLTLCLKLWLLLHLRHGCCL</sequence>
<reference evidence="1 2" key="1">
    <citation type="submission" date="2019-09" db="EMBL/GenBank/DDBJ databases">
        <authorList>
            <person name="Ou C."/>
        </authorList>
    </citation>
    <scope>NUCLEOTIDE SEQUENCE [LARGE SCALE GENOMIC DNA]</scope>
    <source>
        <strain evidence="1">S2</strain>
        <tissue evidence="1">Leaf</tissue>
    </source>
</reference>
<keyword evidence="2" id="KW-1185">Reference proteome</keyword>
<reference evidence="1 2" key="3">
    <citation type="submission" date="2019-11" db="EMBL/GenBank/DDBJ databases">
        <title>A de novo genome assembly of a pear dwarfing rootstock.</title>
        <authorList>
            <person name="Wang F."/>
            <person name="Wang J."/>
            <person name="Li S."/>
            <person name="Zhang Y."/>
            <person name="Fang M."/>
            <person name="Ma L."/>
            <person name="Zhao Y."/>
            <person name="Jiang S."/>
        </authorList>
    </citation>
    <scope>NUCLEOTIDE SEQUENCE [LARGE SCALE GENOMIC DNA]</scope>
    <source>
        <strain evidence="1">S2</strain>
        <tissue evidence="1">Leaf</tissue>
    </source>
</reference>
<name>A0A5N5G4X1_9ROSA</name>
<dbReference type="AlphaFoldDB" id="A0A5N5G4X1"/>
<organism evidence="1 2">
    <name type="scientific">Pyrus ussuriensis x Pyrus communis</name>
    <dbReference type="NCBI Taxonomy" id="2448454"/>
    <lineage>
        <taxon>Eukaryota</taxon>
        <taxon>Viridiplantae</taxon>
        <taxon>Streptophyta</taxon>
        <taxon>Embryophyta</taxon>
        <taxon>Tracheophyta</taxon>
        <taxon>Spermatophyta</taxon>
        <taxon>Magnoliopsida</taxon>
        <taxon>eudicotyledons</taxon>
        <taxon>Gunneridae</taxon>
        <taxon>Pentapetalae</taxon>
        <taxon>rosids</taxon>
        <taxon>fabids</taxon>
        <taxon>Rosales</taxon>
        <taxon>Rosaceae</taxon>
        <taxon>Amygdaloideae</taxon>
        <taxon>Maleae</taxon>
        <taxon>Pyrus</taxon>
    </lineage>
</organism>
<comment type="caution">
    <text evidence="1">The sequence shown here is derived from an EMBL/GenBank/DDBJ whole genome shotgun (WGS) entry which is preliminary data.</text>
</comment>
<proteinExistence type="predicted"/>
<evidence type="ECO:0000313" key="2">
    <source>
        <dbReference type="Proteomes" id="UP000327157"/>
    </source>
</evidence>
<evidence type="ECO:0000313" key="1">
    <source>
        <dbReference type="EMBL" id="KAB2608770.1"/>
    </source>
</evidence>
<dbReference type="EMBL" id="SMOL01000553">
    <property type="protein sequence ID" value="KAB2608770.1"/>
    <property type="molecule type" value="Genomic_DNA"/>
</dbReference>